<dbReference type="EMBL" id="CADEHS020000646">
    <property type="protein sequence ID" value="CAG9957001.1"/>
    <property type="molecule type" value="Genomic_DNA"/>
</dbReference>
<comment type="caution">
    <text evidence="1">The sequence shown here is derived from an EMBL/GenBank/DDBJ whole genome shotgun (WGS) entry which is preliminary data.</text>
</comment>
<name>A0ACA9UU52_BIOOC</name>
<keyword evidence="2" id="KW-1185">Reference proteome</keyword>
<reference evidence="1" key="2">
    <citation type="submission" date="2021-10" db="EMBL/GenBank/DDBJ databases">
        <authorList>
            <person name="Piombo E."/>
        </authorList>
    </citation>
    <scope>NUCLEOTIDE SEQUENCE</scope>
</reference>
<dbReference type="Proteomes" id="UP000836387">
    <property type="component" value="Unassembled WGS sequence"/>
</dbReference>
<organism evidence="1 2">
    <name type="scientific">Clonostachys rosea f. rosea IK726</name>
    <dbReference type="NCBI Taxonomy" id="1349383"/>
    <lineage>
        <taxon>Eukaryota</taxon>
        <taxon>Fungi</taxon>
        <taxon>Dikarya</taxon>
        <taxon>Ascomycota</taxon>
        <taxon>Pezizomycotina</taxon>
        <taxon>Sordariomycetes</taxon>
        <taxon>Hypocreomycetidae</taxon>
        <taxon>Hypocreales</taxon>
        <taxon>Bionectriaceae</taxon>
        <taxon>Clonostachys</taxon>
    </lineage>
</organism>
<protein>
    <submittedName>
        <fullName evidence="1">Uncharacterized protein</fullName>
    </submittedName>
</protein>
<sequence length="228" mass="25569">MSGFEVLGLACSIFQTISFAHETLNICTALYHNQEPLDANVEEVVSSMIVAAEKVTAICDKNKRLNDDIAQIVSGCKNDALGEEIARIAKKCTKIASQLKLEVAKITRLQGGRKLWNTTRVAFLSSLKKSKLEKLNENLCSYREQMQALLITQIWAVTKANNLTQDPGFRNRDVDVQDFIANLEKGYTKIEDLLKRQAASTQDHITDQTMKQQKRNMGAFDRVSNSQT</sequence>
<accession>A0ACA9UU52</accession>
<evidence type="ECO:0000313" key="1">
    <source>
        <dbReference type="EMBL" id="CAG9957001.1"/>
    </source>
</evidence>
<proteinExistence type="predicted"/>
<reference evidence="1" key="1">
    <citation type="submission" date="2020-04" db="EMBL/GenBank/DDBJ databases">
        <authorList>
            <person name="Broberg M."/>
        </authorList>
    </citation>
    <scope>NUCLEOTIDE SEQUENCE</scope>
</reference>
<gene>
    <name evidence="1" type="ORF">CRV2_00015559</name>
</gene>
<evidence type="ECO:0000313" key="2">
    <source>
        <dbReference type="Proteomes" id="UP000836387"/>
    </source>
</evidence>